<dbReference type="STRING" id="380244.SAMN05216298_3055"/>
<feature type="domain" description="HTH cro/C1-type" evidence="2">
    <location>
        <begin position="23"/>
        <end position="95"/>
    </location>
</feature>
<protein>
    <submittedName>
        <fullName evidence="3">Transcriptional regulator, contains XRE-family HTH domain</fullName>
    </submittedName>
</protein>
<dbReference type="InterPro" id="IPR041413">
    <property type="entry name" value="MLTR_LBD"/>
</dbReference>
<reference evidence="4" key="1">
    <citation type="submission" date="2016-10" db="EMBL/GenBank/DDBJ databases">
        <authorList>
            <person name="Varghese N."/>
            <person name="Submissions S."/>
        </authorList>
    </citation>
    <scope>NUCLEOTIDE SEQUENCE [LARGE SCALE GENOMIC DNA]</scope>
    <source>
        <strain evidence="4">CGMCC 4.3147</strain>
    </source>
</reference>
<dbReference type="PANTHER" id="PTHR35010">
    <property type="entry name" value="BLL4672 PROTEIN-RELATED"/>
    <property type="match status" value="1"/>
</dbReference>
<feature type="region of interest" description="Disordered" evidence="1">
    <location>
        <begin position="303"/>
        <end position="415"/>
    </location>
</feature>
<dbReference type="GO" id="GO:0003677">
    <property type="term" value="F:DNA binding"/>
    <property type="evidence" value="ECO:0007669"/>
    <property type="project" value="InterPro"/>
</dbReference>
<name>A0A1G9I609_9ACTN</name>
<dbReference type="SUPFAM" id="SSF47413">
    <property type="entry name" value="lambda repressor-like DNA-binding domains"/>
    <property type="match status" value="1"/>
</dbReference>
<dbReference type="Pfam" id="PF17765">
    <property type="entry name" value="MLTR_LBD"/>
    <property type="match status" value="1"/>
</dbReference>
<dbReference type="Gene3D" id="3.30.450.180">
    <property type="match status" value="1"/>
</dbReference>
<dbReference type="Gene3D" id="1.10.260.40">
    <property type="entry name" value="lambda repressor-like DNA-binding domains"/>
    <property type="match status" value="1"/>
</dbReference>
<dbReference type="InterPro" id="IPR010982">
    <property type="entry name" value="Lambda_DNA-bd_dom_sf"/>
</dbReference>
<dbReference type="Pfam" id="PF13560">
    <property type="entry name" value="HTH_31"/>
    <property type="match status" value="1"/>
</dbReference>
<evidence type="ECO:0000256" key="1">
    <source>
        <dbReference type="SAM" id="MobiDB-lite"/>
    </source>
</evidence>
<dbReference type="Proteomes" id="UP000198662">
    <property type="component" value="Unassembled WGS sequence"/>
</dbReference>
<proteinExistence type="predicted"/>
<accession>A0A1G9I609</accession>
<feature type="compositionally biased region" description="Polar residues" evidence="1">
    <location>
        <begin position="404"/>
        <end position="415"/>
    </location>
</feature>
<evidence type="ECO:0000313" key="3">
    <source>
        <dbReference type="EMBL" id="SDL20677.1"/>
    </source>
</evidence>
<sequence>MATSTAARALPPASPRRRELADFLRSRRERLTPAQVGLPPGRRRRTPGLRREEVAQLASVGISWYTWLEQGRDISASAQVLDAVARALRLDASERAHLFTLAGAVDPVPRAFRFEVPDSVRAILERLDPFPASVQNLRYDLLAYNRTFGNLLCDLDALPPGDRNCMWLAFTNPDWRAAMVERRATLELMVANFRNAGSAHFDEPQWSSMVDRLRAASDEFCEIWDRHDVAAEVKPVKVFRNRFVGEVRFAAERMWLQPKYGVRMTVFSPADPETATRLTDLRALIDADRAALGRPTVPLAEVGTAHGTAVDRRSPRAGSAAPRVGTRTSRGDSTDPCTGSAVPQADSTTSRAGSAALRVGTRTSRGDSTDPCTGSAVPHADSTTSRVGSAALRVGTRTSRGDSTDPQTGTAAPSR</sequence>
<keyword evidence="4" id="KW-1185">Reference proteome</keyword>
<dbReference type="RefSeq" id="WP_218126494.1">
    <property type="nucleotide sequence ID" value="NZ_FNGF01000004.1"/>
</dbReference>
<dbReference type="InterPro" id="IPR001387">
    <property type="entry name" value="Cro/C1-type_HTH"/>
</dbReference>
<organism evidence="3 4">
    <name type="scientific">Glycomyces sambucus</name>
    <dbReference type="NCBI Taxonomy" id="380244"/>
    <lineage>
        <taxon>Bacteria</taxon>
        <taxon>Bacillati</taxon>
        <taxon>Actinomycetota</taxon>
        <taxon>Actinomycetes</taxon>
        <taxon>Glycomycetales</taxon>
        <taxon>Glycomycetaceae</taxon>
        <taxon>Glycomyces</taxon>
    </lineage>
</organism>
<evidence type="ECO:0000313" key="4">
    <source>
        <dbReference type="Proteomes" id="UP000198662"/>
    </source>
</evidence>
<dbReference type="EMBL" id="FNGF01000004">
    <property type="protein sequence ID" value="SDL20677.1"/>
    <property type="molecule type" value="Genomic_DNA"/>
</dbReference>
<gene>
    <name evidence="3" type="ORF">SAMN05216298_3055</name>
</gene>
<evidence type="ECO:0000259" key="2">
    <source>
        <dbReference type="SMART" id="SM00530"/>
    </source>
</evidence>
<dbReference type="SMART" id="SM00530">
    <property type="entry name" value="HTH_XRE"/>
    <property type="match status" value="1"/>
</dbReference>
<dbReference type="AlphaFoldDB" id="A0A1G9I609"/>
<dbReference type="PANTHER" id="PTHR35010:SF2">
    <property type="entry name" value="BLL4672 PROTEIN"/>
    <property type="match status" value="1"/>
</dbReference>